<dbReference type="SUPFAM" id="SSF47384">
    <property type="entry name" value="Homodimeric domain of signal transducing histidine kinase"/>
    <property type="match status" value="1"/>
</dbReference>
<keyword evidence="5" id="KW-0597">Phosphoprotein</keyword>
<evidence type="ECO:0000256" key="4">
    <source>
        <dbReference type="ARBA" id="ARBA00022475"/>
    </source>
</evidence>
<evidence type="ECO:0000256" key="6">
    <source>
        <dbReference type="ARBA" id="ARBA00022679"/>
    </source>
</evidence>
<dbReference type="InterPro" id="IPR003661">
    <property type="entry name" value="HisK_dim/P_dom"/>
</dbReference>
<evidence type="ECO:0000313" key="13">
    <source>
        <dbReference type="EMBL" id="NJC32947.1"/>
    </source>
</evidence>
<dbReference type="PANTHER" id="PTHR44936:SF10">
    <property type="entry name" value="SENSOR PROTEIN RSTB"/>
    <property type="match status" value="1"/>
</dbReference>
<comment type="catalytic activity">
    <reaction evidence="1">
        <text>ATP + protein L-histidine = ADP + protein N-phospho-L-histidine.</text>
        <dbReference type="EC" id="2.7.13.3"/>
    </reaction>
</comment>
<dbReference type="Gene3D" id="1.10.287.130">
    <property type="match status" value="1"/>
</dbReference>
<keyword evidence="9" id="KW-0067">ATP-binding</keyword>
<dbReference type="SUPFAM" id="SSF55874">
    <property type="entry name" value="ATPase domain of HSP90 chaperone/DNA topoisomerase II/histidine kinase"/>
    <property type="match status" value="1"/>
</dbReference>
<keyword evidence="7" id="KW-0547">Nucleotide-binding</keyword>
<dbReference type="PROSITE" id="PS50109">
    <property type="entry name" value="HIS_KIN"/>
    <property type="match status" value="1"/>
</dbReference>
<evidence type="ECO:0000256" key="3">
    <source>
        <dbReference type="ARBA" id="ARBA00012438"/>
    </source>
</evidence>
<evidence type="ECO:0000256" key="5">
    <source>
        <dbReference type="ARBA" id="ARBA00022553"/>
    </source>
</evidence>
<feature type="transmembrane region" description="Helical" evidence="10">
    <location>
        <begin position="157"/>
        <end position="179"/>
    </location>
</feature>
<dbReference type="GO" id="GO:0016301">
    <property type="term" value="F:kinase activity"/>
    <property type="evidence" value="ECO:0007669"/>
    <property type="project" value="UniProtKB-KW"/>
</dbReference>
<feature type="domain" description="HAMP" evidence="12">
    <location>
        <begin position="180"/>
        <end position="234"/>
    </location>
</feature>
<keyword evidence="10" id="KW-1133">Transmembrane helix</keyword>
<protein>
    <recommendedName>
        <fullName evidence="3">histidine kinase</fullName>
        <ecNumber evidence="3">2.7.13.3</ecNumber>
    </recommendedName>
</protein>
<name>A0ABX0XJ92_9SPHN</name>
<keyword evidence="10" id="KW-0812">Transmembrane</keyword>
<proteinExistence type="predicted"/>
<dbReference type="SMART" id="SM00387">
    <property type="entry name" value="HATPase_c"/>
    <property type="match status" value="1"/>
</dbReference>
<feature type="transmembrane region" description="Helical" evidence="10">
    <location>
        <begin position="12"/>
        <end position="34"/>
    </location>
</feature>
<dbReference type="Proteomes" id="UP000734218">
    <property type="component" value="Unassembled WGS sequence"/>
</dbReference>
<comment type="subcellular location">
    <subcellularLocation>
        <location evidence="2">Cell membrane</location>
        <topology evidence="2">Multi-pass membrane protein</topology>
    </subcellularLocation>
</comment>
<evidence type="ECO:0000256" key="10">
    <source>
        <dbReference type="SAM" id="Phobius"/>
    </source>
</evidence>
<dbReference type="PANTHER" id="PTHR44936">
    <property type="entry name" value="SENSOR PROTEIN CREC"/>
    <property type="match status" value="1"/>
</dbReference>
<dbReference type="InterPro" id="IPR003594">
    <property type="entry name" value="HATPase_dom"/>
</dbReference>
<dbReference type="Pfam" id="PF00672">
    <property type="entry name" value="HAMP"/>
    <property type="match status" value="1"/>
</dbReference>
<evidence type="ECO:0000313" key="14">
    <source>
        <dbReference type="Proteomes" id="UP000734218"/>
    </source>
</evidence>
<dbReference type="RefSeq" id="WP_342449698.1">
    <property type="nucleotide sequence ID" value="NZ_JAATJE010000001.1"/>
</dbReference>
<evidence type="ECO:0000256" key="8">
    <source>
        <dbReference type="ARBA" id="ARBA00022777"/>
    </source>
</evidence>
<dbReference type="Gene3D" id="3.30.565.10">
    <property type="entry name" value="Histidine kinase-like ATPase, C-terminal domain"/>
    <property type="match status" value="1"/>
</dbReference>
<dbReference type="EC" id="2.7.13.3" evidence="3"/>
<dbReference type="InterPro" id="IPR036097">
    <property type="entry name" value="HisK_dim/P_sf"/>
</dbReference>
<dbReference type="Pfam" id="PF02518">
    <property type="entry name" value="HATPase_c"/>
    <property type="match status" value="1"/>
</dbReference>
<dbReference type="InterPro" id="IPR005467">
    <property type="entry name" value="His_kinase_dom"/>
</dbReference>
<sequence length="440" mass="47836">MIGSGLQRFGLIGRLVAILLVTLVVEFGVSTYLYERATEFSVRDDEARRLAEHLVISRRIVTEASPAERQAMSRELTTDRYLVRWSDAAPTIPATGAEPDRMRAQILAWEPSLDRTGLRVALLSPGGASVIAGALRLEDSSWLYFRTLDPVRRVGFAYERVLATLLPALVLMVLGGILIRQTLQPVRALTRAVERFGPSLDKSLPHVEEAGTGDVRRLISAFNAMQARIGRLIDERMVALAAVSHDLRTPMARLRLRADAIGDDGLRSEVEADLAGMEAMVTSLLAYLGGEGDPETPRLIDVAVLCASVIDDASDHGFPAVYQGPPHVERMLRPSSFRRAIVNLVENATHYGGSVTLRLRHADGETRIEIDDEGPGIPEESLAAVLEPFVRLDRARQRDTAGFGLGLSIVVKAVSDDGGQFTLANRAEGGLRATIVLPAA</sequence>
<evidence type="ECO:0000256" key="1">
    <source>
        <dbReference type="ARBA" id="ARBA00000085"/>
    </source>
</evidence>
<comment type="caution">
    <text evidence="13">The sequence shown here is derived from an EMBL/GenBank/DDBJ whole genome shotgun (WGS) entry which is preliminary data.</text>
</comment>
<keyword evidence="8 13" id="KW-0418">Kinase</keyword>
<dbReference type="SMART" id="SM00304">
    <property type="entry name" value="HAMP"/>
    <property type="match status" value="2"/>
</dbReference>
<keyword evidence="6" id="KW-0808">Transferase</keyword>
<dbReference type="CDD" id="cd00082">
    <property type="entry name" value="HisKA"/>
    <property type="match status" value="1"/>
</dbReference>
<evidence type="ECO:0000259" key="11">
    <source>
        <dbReference type="PROSITE" id="PS50109"/>
    </source>
</evidence>
<evidence type="ECO:0000256" key="9">
    <source>
        <dbReference type="ARBA" id="ARBA00022840"/>
    </source>
</evidence>
<dbReference type="EMBL" id="JAATJE010000001">
    <property type="protein sequence ID" value="NJC32947.1"/>
    <property type="molecule type" value="Genomic_DNA"/>
</dbReference>
<dbReference type="InterPro" id="IPR050980">
    <property type="entry name" value="2C_sensor_his_kinase"/>
</dbReference>
<dbReference type="PROSITE" id="PS50885">
    <property type="entry name" value="HAMP"/>
    <property type="match status" value="1"/>
</dbReference>
<reference evidence="13 14" key="1">
    <citation type="submission" date="2020-03" db="EMBL/GenBank/DDBJ databases">
        <title>Genomic Encyclopedia of Type Strains, Phase IV (KMG-IV): sequencing the most valuable type-strain genomes for metagenomic binning, comparative biology and taxonomic classification.</title>
        <authorList>
            <person name="Goeker M."/>
        </authorList>
    </citation>
    <scope>NUCLEOTIDE SEQUENCE [LARGE SCALE GENOMIC DNA]</scope>
    <source>
        <strain evidence="13 14">DSM 27651</strain>
    </source>
</reference>
<evidence type="ECO:0000259" key="12">
    <source>
        <dbReference type="PROSITE" id="PS50885"/>
    </source>
</evidence>
<keyword evidence="4" id="KW-1003">Cell membrane</keyword>
<dbReference type="PRINTS" id="PR00344">
    <property type="entry name" value="BCTRLSENSOR"/>
</dbReference>
<dbReference type="InterPro" id="IPR003660">
    <property type="entry name" value="HAMP_dom"/>
</dbReference>
<accession>A0ABX0XJ92</accession>
<evidence type="ECO:0000256" key="7">
    <source>
        <dbReference type="ARBA" id="ARBA00022741"/>
    </source>
</evidence>
<keyword evidence="10" id="KW-0472">Membrane</keyword>
<feature type="domain" description="Histidine kinase" evidence="11">
    <location>
        <begin position="242"/>
        <end position="440"/>
    </location>
</feature>
<evidence type="ECO:0000256" key="2">
    <source>
        <dbReference type="ARBA" id="ARBA00004651"/>
    </source>
</evidence>
<gene>
    <name evidence="13" type="ORF">GGR88_000421</name>
</gene>
<dbReference type="InterPro" id="IPR036890">
    <property type="entry name" value="HATPase_C_sf"/>
</dbReference>
<keyword evidence="14" id="KW-1185">Reference proteome</keyword>
<dbReference type="InterPro" id="IPR004358">
    <property type="entry name" value="Sig_transdc_His_kin-like_C"/>
</dbReference>
<organism evidence="13 14">
    <name type="scientific">Sphingomonas jejuensis</name>
    <dbReference type="NCBI Taxonomy" id="904715"/>
    <lineage>
        <taxon>Bacteria</taxon>
        <taxon>Pseudomonadati</taxon>
        <taxon>Pseudomonadota</taxon>
        <taxon>Alphaproteobacteria</taxon>
        <taxon>Sphingomonadales</taxon>
        <taxon>Sphingomonadaceae</taxon>
        <taxon>Sphingomonas</taxon>
    </lineage>
</organism>